<organism evidence="2 3">
    <name type="scientific">Metabacillus sediminis</name>
    <dbReference type="NCBI Taxonomy" id="3117746"/>
    <lineage>
        <taxon>Bacteria</taxon>
        <taxon>Bacillati</taxon>
        <taxon>Bacillota</taxon>
        <taxon>Bacilli</taxon>
        <taxon>Bacillales</taxon>
        <taxon>Bacillaceae</taxon>
        <taxon>Metabacillus</taxon>
    </lineage>
</organism>
<accession>A0ABZ2NFK6</accession>
<name>A0ABZ2NFK6_9BACI</name>
<dbReference type="EMBL" id="CP147407">
    <property type="protein sequence ID" value="WXB96164.1"/>
    <property type="molecule type" value="Genomic_DNA"/>
</dbReference>
<keyword evidence="1" id="KW-1133">Transmembrane helix</keyword>
<gene>
    <name evidence="2" type="ORF">WCV65_16715</name>
</gene>
<keyword evidence="1" id="KW-0812">Transmembrane</keyword>
<keyword evidence="3" id="KW-1185">Reference proteome</keyword>
<dbReference type="RefSeq" id="WP_051860832.1">
    <property type="nucleotide sequence ID" value="NZ_CP147407.1"/>
</dbReference>
<evidence type="ECO:0000256" key="1">
    <source>
        <dbReference type="SAM" id="Phobius"/>
    </source>
</evidence>
<dbReference type="Proteomes" id="UP001377337">
    <property type="component" value="Chromosome"/>
</dbReference>
<evidence type="ECO:0000313" key="3">
    <source>
        <dbReference type="Proteomes" id="UP001377337"/>
    </source>
</evidence>
<evidence type="ECO:0000313" key="2">
    <source>
        <dbReference type="EMBL" id="WXB96164.1"/>
    </source>
</evidence>
<keyword evidence="1" id="KW-0472">Membrane</keyword>
<protein>
    <submittedName>
        <fullName evidence="2">Uncharacterized protein</fullName>
    </submittedName>
</protein>
<feature type="transmembrane region" description="Helical" evidence="1">
    <location>
        <begin position="21"/>
        <end position="43"/>
    </location>
</feature>
<sequence>MNSRYESRTYNNRKNKRRPKWVKRLGAVAVVIALLAGAAYYFIPKMASDQISGYLDAEVEKNGGYERIRNAANANPEVKKFLEEGANADPDSLPFTSKEDATRVVMTKVGPGNLQKIQSMSKDGLDAGEQQEVLRIAEDHLSADEILALKYVANKEINQ</sequence>
<reference evidence="2 3" key="1">
    <citation type="submission" date="2024-02" db="EMBL/GenBank/DDBJ databases">
        <title>Seven novel Bacillus-like species.</title>
        <authorList>
            <person name="Liu G."/>
        </authorList>
    </citation>
    <scope>NUCLEOTIDE SEQUENCE [LARGE SCALE GENOMIC DNA]</scope>
    <source>
        <strain evidence="2 3">FJAT-52054</strain>
    </source>
</reference>
<proteinExistence type="predicted"/>